<reference evidence="2 3" key="1">
    <citation type="submission" date="2019-02" db="EMBL/GenBank/DDBJ databases">
        <title>Shewanella sp. D4-2 isolated from Dokdo Island.</title>
        <authorList>
            <person name="Baek K."/>
        </authorList>
    </citation>
    <scope>NUCLEOTIDE SEQUENCE [LARGE SCALE GENOMIC DNA]</scope>
    <source>
        <strain evidence="2 3">D4-2</strain>
    </source>
</reference>
<gene>
    <name evidence="2" type="ORF">EXU30_07075</name>
</gene>
<organism evidence="2 3">
    <name type="scientific">Shewanella maritima</name>
    <dbReference type="NCBI Taxonomy" id="2520507"/>
    <lineage>
        <taxon>Bacteria</taxon>
        <taxon>Pseudomonadati</taxon>
        <taxon>Pseudomonadota</taxon>
        <taxon>Gammaproteobacteria</taxon>
        <taxon>Alteromonadales</taxon>
        <taxon>Shewanellaceae</taxon>
        <taxon>Shewanella</taxon>
    </lineage>
</organism>
<dbReference type="KEGG" id="smai:EXU30_07075"/>
<dbReference type="EMBL" id="CP036200">
    <property type="protein sequence ID" value="QBF82486.1"/>
    <property type="molecule type" value="Genomic_DNA"/>
</dbReference>
<keyword evidence="1" id="KW-0732">Signal</keyword>
<evidence type="ECO:0008006" key="4">
    <source>
        <dbReference type="Google" id="ProtNLM"/>
    </source>
</evidence>
<feature type="chain" id="PRO_5019214638" description="Lipoprotein" evidence="1">
    <location>
        <begin position="27"/>
        <end position="132"/>
    </location>
</feature>
<accession>A0A411PFW4</accession>
<dbReference type="OrthoDB" id="6311033at2"/>
<keyword evidence="3" id="KW-1185">Reference proteome</keyword>
<proteinExistence type="predicted"/>
<evidence type="ECO:0000313" key="2">
    <source>
        <dbReference type="EMBL" id="QBF82486.1"/>
    </source>
</evidence>
<protein>
    <recommendedName>
        <fullName evidence="4">Lipoprotein</fullName>
    </recommendedName>
</protein>
<name>A0A411PFW4_9GAMM</name>
<evidence type="ECO:0000256" key="1">
    <source>
        <dbReference type="SAM" id="SignalP"/>
    </source>
</evidence>
<dbReference type="Proteomes" id="UP000291106">
    <property type="component" value="Chromosome"/>
</dbReference>
<dbReference type="RefSeq" id="WP_130598662.1">
    <property type="nucleotide sequence ID" value="NZ_CP036200.1"/>
</dbReference>
<evidence type="ECO:0000313" key="3">
    <source>
        <dbReference type="Proteomes" id="UP000291106"/>
    </source>
</evidence>
<feature type="signal peptide" evidence="1">
    <location>
        <begin position="1"/>
        <end position="26"/>
    </location>
</feature>
<dbReference type="AlphaFoldDB" id="A0A411PFW4"/>
<sequence>MKKTLLTAVIGSVLLSACGATPPRVAQEKETNVNGETYVLGGQYDKDKNKLELTVNGEVVMQGRFPPYTPTQNLNATYEDVNFSGKCYFGSVLGDDGGELGIVAGIIQAAKSSSADKCEMFVNDKPADTLYF</sequence>
<dbReference type="PROSITE" id="PS51257">
    <property type="entry name" value="PROKAR_LIPOPROTEIN"/>
    <property type="match status" value="1"/>
</dbReference>